<evidence type="ECO:0000259" key="5">
    <source>
        <dbReference type="PROSITE" id="PS51123"/>
    </source>
</evidence>
<evidence type="ECO:0000256" key="4">
    <source>
        <dbReference type="SAM" id="SignalP"/>
    </source>
</evidence>
<dbReference type="PROSITE" id="PS51123">
    <property type="entry name" value="OMPA_2"/>
    <property type="match status" value="1"/>
</dbReference>
<dbReference type="InterPro" id="IPR050330">
    <property type="entry name" value="Bact_OuterMem_StrucFunc"/>
</dbReference>
<gene>
    <name evidence="6" type="ORF">NP064_01885</name>
</gene>
<name>A0ABY5L2I4_9CELL</name>
<dbReference type="InterPro" id="IPR006664">
    <property type="entry name" value="OMP_bac"/>
</dbReference>
<keyword evidence="2 3" id="KW-0472">Membrane</keyword>
<evidence type="ECO:0000256" key="3">
    <source>
        <dbReference type="PROSITE-ProRule" id="PRU00473"/>
    </source>
</evidence>
<dbReference type="PANTHER" id="PTHR30329">
    <property type="entry name" value="STATOR ELEMENT OF FLAGELLAR MOTOR COMPLEX"/>
    <property type="match status" value="1"/>
</dbReference>
<proteinExistence type="predicted"/>
<dbReference type="InterPro" id="IPR036737">
    <property type="entry name" value="OmpA-like_sf"/>
</dbReference>
<dbReference type="InterPro" id="IPR006665">
    <property type="entry name" value="OmpA-like"/>
</dbReference>
<dbReference type="Proteomes" id="UP001316189">
    <property type="component" value="Chromosome"/>
</dbReference>
<evidence type="ECO:0000256" key="2">
    <source>
        <dbReference type="ARBA" id="ARBA00023136"/>
    </source>
</evidence>
<evidence type="ECO:0000256" key="1">
    <source>
        <dbReference type="ARBA" id="ARBA00004442"/>
    </source>
</evidence>
<keyword evidence="4" id="KW-0732">Signal</keyword>
<evidence type="ECO:0000313" key="6">
    <source>
        <dbReference type="EMBL" id="UUI75696.1"/>
    </source>
</evidence>
<feature type="chain" id="PRO_5045700624" evidence="4">
    <location>
        <begin position="28"/>
        <end position="195"/>
    </location>
</feature>
<protein>
    <submittedName>
        <fullName evidence="6">OmpA family protein</fullName>
    </submittedName>
</protein>
<reference evidence="6 7" key="1">
    <citation type="submission" date="2022-07" db="EMBL/GenBank/DDBJ databases">
        <title>Novel species in genus cellulomonas.</title>
        <authorList>
            <person name="Ye L."/>
        </authorList>
    </citation>
    <scope>NUCLEOTIDE SEQUENCE [LARGE SCALE GENOMIC DNA]</scope>
    <source>
        <strain evidence="7">zg-Y338</strain>
    </source>
</reference>
<keyword evidence="7" id="KW-1185">Reference proteome</keyword>
<feature type="signal peptide" evidence="4">
    <location>
        <begin position="1"/>
        <end position="27"/>
    </location>
</feature>
<organism evidence="6 7">
    <name type="scientific">Cellulomonas chengniuliangii</name>
    <dbReference type="NCBI Taxonomy" id="2968084"/>
    <lineage>
        <taxon>Bacteria</taxon>
        <taxon>Bacillati</taxon>
        <taxon>Actinomycetota</taxon>
        <taxon>Actinomycetes</taxon>
        <taxon>Micrococcales</taxon>
        <taxon>Cellulomonadaceae</taxon>
        <taxon>Cellulomonas</taxon>
    </lineage>
</organism>
<dbReference type="CDD" id="cd07185">
    <property type="entry name" value="OmpA_C-like"/>
    <property type="match status" value="1"/>
</dbReference>
<comment type="subcellular location">
    <subcellularLocation>
        <location evidence="1">Cell outer membrane</location>
    </subcellularLocation>
</comment>
<dbReference type="RefSeq" id="WP_227568209.1">
    <property type="nucleotide sequence ID" value="NZ_CP101988.1"/>
</dbReference>
<evidence type="ECO:0000313" key="7">
    <source>
        <dbReference type="Proteomes" id="UP001316189"/>
    </source>
</evidence>
<feature type="domain" description="OmpA-like" evidence="5">
    <location>
        <begin position="77"/>
        <end position="195"/>
    </location>
</feature>
<dbReference type="Gene3D" id="3.30.1330.60">
    <property type="entry name" value="OmpA-like domain"/>
    <property type="match status" value="1"/>
</dbReference>
<dbReference type="Pfam" id="PF00691">
    <property type="entry name" value="OmpA"/>
    <property type="match status" value="1"/>
</dbReference>
<dbReference type="PANTHER" id="PTHR30329:SF20">
    <property type="entry name" value="EXPORTED PROTEIN"/>
    <property type="match status" value="1"/>
</dbReference>
<dbReference type="SUPFAM" id="SSF103088">
    <property type="entry name" value="OmpA-like"/>
    <property type="match status" value="1"/>
</dbReference>
<accession>A0ABY5L2I4</accession>
<sequence length="195" mass="19762">MSRTGRLLTVPALAAVLVAPWALPAAAADQDDDLARLEATEITPAMLADAVVELDPADAVFTLTTTVIGLERTQEQAGTSVVTLTSDLLFDFGESELTPASAAALAELAQAITPGAAVAVDGHTDSVSGDDVNVPLSQARAQAVADVLAATRPDLVLTVTGHGSAVPVAPNTAEGADNPAGRAQNRRVELTYATA</sequence>
<dbReference type="EMBL" id="CP101988">
    <property type="protein sequence ID" value="UUI75696.1"/>
    <property type="molecule type" value="Genomic_DNA"/>
</dbReference>
<dbReference type="PRINTS" id="PR01021">
    <property type="entry name" value="OMPADOMAIN"/>
</dbReference>